<dbReference type="Proteomes" id="UP000632498">
    <property type="component" value="Unassembled WGS sequence"/>
</dbReference>
<accession>A0A917F910</accession>
<dbReference type="RefSeq" id="WP_188662453.1">
    <property type="nucleotide sequence ID" value="NZ_BMHV01000006.1"/>
</dbReference>
<dbReference type="AlphaFoldDB" id="A0A917F910"/>
<keyword evidence="2" id="KW-1185">Reference proteome</keyword>
<proteinExistence type="predicted"/>
<reference evidence="1" key="1">
    <citation type="journal article" date="2014" name="Int. J. Syst. Evol. Microbiol.">
        <title>Complete genome sequence of Corynebacterium casei LMG S-19264T (=DSM 44701T), isolated from a smear-ripened cheese.</title>
        <authorList>
            <consortium name="US DOE Joint Genome Institute (JGI-PGF)"/>
            <person name="Walter F."/>
            <person name="Albersmeier A."/>
            <person name="Kalinowski J."/>
            <person name="Ruckert C."/>
        </authorList>
    </citation>
    <scope>NUCLEOTIDE SEQUENCE</scope>
    <source>
        <strain evidence="1">CGMCC 1.15254</strain>
    </source>
</reference>
<sequence>MGLFDFFGGGKKSEAKSGVLEVAWSKNAAGKFRRLPFVELAKENVSGVSAIYVIWHGGVKPGWVYVGMAEDLAMDITDAKQSSEIMSYDMRGGVFITWQTFPAKIAPGVFAFLSDVLQPEVRNPEVDMYMNKEHVKVLPPGYTKESFSRLIG</sequence>
<evidence type="ECO:0000313" key="1">
    <source>
        <dbReference type="EMBL" id="GGF58751.1"/>
    </source>
</evidence>
<comment type="caution">
    <text evidence="1">The sequence shown here is derived from an EMBL/GenBank/DDBJ whole genome shotgun (WGS) entry which is preliminary data.</text>
</comment>
<gene>
    <name evidence="1" type="ORF">GCM10011332_10420</name>
</gene>
<evidence type="ECO:0000313" key="2">
    <source>
        <dbReference type="Proteomes" id="UP000632498"/>
    </source>
</evidence>
<name>A0A917F910_9PROT</name>
<protein>
    <submittedName>
        <fullName evidence="1">Uncharacterized protein</fullName>
    </submittedName>
</protein>
<reference evidence="1" key="2">
    <citation type="submission" date="2020-09" db="EMBL/GenBank/DDBJ databases">
        <authorList>
            <person name="Sun Q."/>
            <person name="Zhou Y."/>
        </authorList>
    </citation>
    <scope>NUCLEOTIDE SEQUENCE</scope>
    <source>
        <strain evidence="1">CGMCC 1.15254</strain>
    </source>
</reference>
<organism evidence="1 2">
    <name type="scientific">Terasakiella brassicae</name>
    <dbReference type="NCBI Taxonomy" id="1634917"/>
    <lineage>
        <taxon>Bacteria</taxon>
        <taxon>Pseudomonadati</taxon>
        <taxon>Pseudomonadota</taxon>
        <taxon>Alphaproteobacteria</taxon>
        <taxon>Rhodospirillales</taxon>
        <taxon>Terasakiellaceae</taxon>
        <taxon>Terasakiella</taxon>
    </lineage>
</organism>
<dbReference type="EMBL" id="BMHV01000006">
    <property type="protein sequence ID" value="GGF58751.1"/>
    <property type="molecule type" value="Genomic_DNA"/>
</dbReference>